<dbReference type="AlphaFoldDB" id="A0A2S9XAR9"/>
<comment type="caution">
    <text evidence="4">The sequence shown here is derived from an EMBL/GenBank/DDBJ whole genome shotgun (WGS) entry which is preliminary data.</text>
</comment>
<dbReference type="RefSeq" id="WP_106396105.1">
    <property type="nucleotide sequence ID" value="NZ_PVNK01000311.1"/>
</dbReference>
<keyword evidence="1" id="KW-0129">CBS domain</keyword>
<protein>
    <submittedName>
        <fullName evidence="4">CBS domain protein</fullName>
    </submittedName>
</protein>
<gene>
    <name evidence="4" type="ORF">ENSA5_69970</name>
</gene>
<dbReference type="InterPro" id="IPR046342">
    <property type="entry name" value="CBS_dom_sf"/>
</dbReference>
<sequence length="456" mass="50265">MAPKPKSFTELAAAVGDGTVVHLTARDLLRMVGAQRRGIHVVGQIRSQLDRHSLKTEPDFAEVNADLKIEVLRNPEHPPPHVELLTQAAERLRAEPPTPMRVTPRTILGWFGAKRRGSDITESVDAALAGFELETDPDFRSVHLDQPVDLVGRGSTSEDASGLDDPGDASSESVGREESGATAQQADTQTAPNDSAGEPTKAKSSQAPTANNTFHIGTLDEARRDVVHVKPQSSLRVALSQMIAKQVSHLPIMRNPRSVTGMLRWKDVGRYLLLNGNVSLDDPVERAQAPAIEVRYSRPFLNVIPEIIKHGYVLVRGPKNVITGIVTKKDLGRQLLDLASPFVLLGEIERGLRALIENGDFTVQELRDIALDPKSPREIENIASLTLGEYQRLLSHPDAWDRIDLNIDKSTFVAQLSGVRNVRNGVMHFHPDGANDDDRKQLSRFLELIYDLQRFG</sequence>
<dbReference type="EMBL" id="PVNK01000311">
    <property type="protein sequence ID" value="PRP89890.1"/>
    <property type="molecule type" value="Genomic_DNA"/>
</dbReference>
<dbReference type="InterPro" id="IPR000644">
    <property type="entry name" value="CBS_dom"/>
</dbReference>
<proteinExistence type="predicted"/>
<evidence type="ECO:0000313" key="5">
    <source>
        <dbReference type="Proteomes" id="UP000237968"/>
    </source>
</evidence>
<feature type="domain" description="CBS" evidence="3">
    <location>
        <begin position="222"/>
        <end position="280"/>
    </location>
</feature>
<name>A0A2S9XAR9_9BACT</name>
<evidence type="ECO:0000256" key="1">
    <source>
        <dbReference type="PROSITE-ProRule" id="PRU00703"/>
    </source>
</evidence>
<feature type="compositionally biased region" description="Polar residues" evidence="2">
    <location>
        <begin position="202"/>
        <end position="212"/>
    </location>
</feature>
<dbReference type="Pfam" id="PF00571">
    <property type="entry name" value="CBS"/>
    <property type="match status" value="1"/>
</dbReference>
<accession>A0A2S9XAR9</accession>
<dbReference type="SUPFAM" id="SSF54631">
    <property type="entry name" value="CBS-domain pair"/>
    <property type="match status" value="1"/>
</dbReference>
<organism evidence="4 5">
    <name type="scientific">Enhygromyxa salina</name>
    <dbReference type="NCBI Taxonomy" id="215803"/>
    <lineage>
        <taxon>Bacteria</taxon>
        <taxon>Pseudomonadati</taxon>
        <taxon>Myxococcota</taxon>
        <taxon>Polyangia</taxon>
        <taxon>Nannocystales</taxon>
        <taxon>Nannocystaceae</taxon>
        <taxon>Enhygromyxa</taxon>
    </lineage>
</organism>
<dbReference type="Proteomes" id="UP000237968">
    <property type="component" value="Unassembled WGS sequence"/>
</dbReference>
<dbReference type="Gene3D" id="3.10.580.10">
    <property type="entry name" value="CBS-domain"/>
    <property type="match status" value="1"/>
</dbReference>
<keyword evidence="5" id="KW-1185">Reference proteome</keyword>
<feature type="compositionally biased region" description="Low complexity" evidence="2">
    <location>
        <begin position="181"/>
        <end position="191"/>
    </location>
</feature>
<dbReference type="PROSITE" id="PS51371">
    <property type="entry name" value="CBS"/>
    <property type="match status" value="1"/>
</dbReference>
<feature type="region of interest" description="Disordered" evidence="2">
    <location>
        <begin position="150"/>
        <end position="212"/>
    </location>
</feature>
<evidence type="ECO:0000259" key="3">
    <source>
        <dbReference type="PROSITE" id="PS51371"/>
    </source>
</evidence>
<dbReference type="OrthoDB" id="291940at2"/>
<evidence type="ECO:0000313" key="4">
    <source>
        <dbReference type="EMBL" id="PRP89890.1"/>
    </source>
</evidence>
<reference evidence="4 5" key="1">
    <citation type="submission" date="2018-03" db="EMBL/GenBank/DDBJ databases">
        <title>Draft Genome Sequences of the Obligatory Marine Myxobacteria Enhygromyxa salina SWB005.</title>
        <authorList>
            <person name="Poehlein A."/>
            <person name="Moghaddam J.A."/>
            <person name="Harms H."/>
            <person name="Alanjari M."/>
            <person name="Koenig G.M."/>
            <person name="Daniel R."/>
            <person name="Schaeberle T.F."/>
        </authorList>
    </citation>
    <scope>NUCLEOTIDE SEQUENCE [LARGE SCALE GENOMIC DNA]</scope>
    <source>
        <strain evidence="4 5">SWB005</strain>
    </source>
</reference>
<evidence type="ECO:0000256" key="2">
    <source>
        <dbReference type="SAM" id="MobiDB-lite"/>
    </source>
</evidence>